<reference evidence="9 10" key="1">
    <citation type="journal article" date="2020" name="ISME J.">
        <title>Comparative genomics reveals insights into cyanobacterial evolution and habitat adaptation.</title>
        <authorList>
            <person name="Chen M.Y."/>
            <person name="Teng W.K."/>
            <person name="Zhao L."/>
            <person name="Hu C.X."/>
            <person name="Zhou Y.K."/>
            <person name="Han B.P."/>
            <person name="Song L.R."/>
            <person name="Shu W.S."/>
        </authorList>
    </citation>
    <scope>NUCLEOTIDE SEQUENCE [LARGE SCALE GENOMIC DNA]</scope>
    <source>
        <strain evidence="9 10">FACHB-723</strain>
    </source>
</reference>
<dbReference type="InterPro" id="IPR011053">
    <property type="entry name" value="Single_hybrid_motif"/>
</dbReference>
<evidence type="ECO:0000313" key="10">
    <source>
        <dbReference type="Proteomes" id="UP000642094"/>
    </source>
</evidence>
<dbReference type="Gene3D" id="2.40.50.100">
    <property type="match status" value="1"/>
</dbReference>
<name>A0ABR7ZYE8_9CYAN</name>
<dbReference type="NCBIfam" id="TIGR01730">
    <property type="entry name" value="RND_mfp"/>
    <property type="match status" value="1"/>
</dbReference>
<dbReference type="SUPFAM" id="SSF51230">
    <property type="entry name" value="Single hybrid motif"/>
    <property type="match status" value="1"/>
</dbReference>
<feature type="domain" description="CusB-like beta-barrel" evidence="6">
    <location>
        <begin position="300"/>
        <end position="380"/>
    </location>
</feature>
<feature type="signal peptide" evidence="5">
    <location>
        <begin position="1"/>
        <end position="28"/>
    </location>
</feature>
<dbReference type="PANTHER" id="PTHR30097">
    <property type="entry name" value="CATION EFFLUX SYSTEM PROTEIN CUSB"/>
    <property type="match status" value="1"/>
</dbReference>
<dbReference type="InterPro" id="IPR058792">
    <property type="entry name" value="Beta-barrel_RND_2"/>
</dbReference>
<keyword evidence="4" id="KW-0812">Transmembrane</keyword>
<dbReference type="Gene3D" id="2.40.30.170">
    <property type="match status" value="1"/>
</dbReference>
<evidence type="ECO:0000259" key="7">
    <source>
        <dbReference type="Pfam" id="PF25973"/>
    </source>
</evidence>
<gene>
    <name evidence="9" type="ORF">H6F41_09825</name>
</gene>
<dbReference type="EMBL" id="JACJQB010000016">
    <property type="protein sequence ID" value="MBD2188443.1"/>
    <property type="molecule type" value="Genomic_DNA"/>
</dbReference>
<evidence type="ECO:0000313" key="9">
    <source>
        <dbReference type="EMBL" id="MBD2188443.1"/>
    </source>
</evidence>
<dbReference type="InterPro" id="IPR058649">
    <property type="entry name" value="CzcB_C"/>
</dbReference>
<dbReference type="Proteomes" id="UP000642094">
    <property type="component" value="Unassembled WGS sequence"/>
</dbReference>
<evidence type="ECO:0000256" key="5">
    <source>
        <dbReference type="SAM" id="SignalP"/>
    </source>
</evidence>
<keyword evidence="4" id="KW-0472">Membrane</keyword>
<keyword evidence="5" id="KW-0732">Signal</keyword>
<feature type="chain" id="PRO_5047170731" evidence="5">
    <location>
        <begin position="29"/>
        <end position="537"/>
    </location>
</feature>
<dbReference type="Pfam" id="PF25973">
    <property type="entry name" value="BSH_CzcB"/>
    <property type="match status" value="1"/>
</dbReference>
<dbReference type="Pfam" id="PF25975">
    <property type="entry name" value="CzcB_C"/>
    <property type="match status" value="1"/>
</dbReference>
<feature type="transmembrane region" description="Helical" evidence="4">
    <location>
        <begin position="474"/>
        <end position="496"/>
    </location>
</feature>
<dbReference type="Gene3D" id="2.40.420.20">
    <property type="match status" value="1"/>
</dbReference>
<comment type="caution">
    <text evidence="9">The sequence shown here is derived from an EMBL/GenBank/DDBJ whole genome shotgun (WGS) entry which is preliminary data.</text>
</comment>
<feature type="coiled-coil region" evidence="3">
    <location>
        <begin position="150"/>
        <end position="184"/>
    </location>
</feature>
<evidence type="ECO:0000256" key="1">
    <source>
        <dbReference type="ARBA" id="ARBA00009477"/>
    </source>
</evidence>
<feature type="domain" description="CzcB-like barrel-sandwich hybrid" evidence="7">
    <location>
        <begin position="86"/>
        <end position="287"/>
    </location>
</feature>
<protein>
    <submittedName>
        <fullName evidence="9">Efflux RND transporter periplasmic adaptor subunit</fullName>
    </submittedName>
</protein>
<keyword evidence="2" id="KW-0813">Transport</keyword>
<keyword evidence="4" id="KW-1133">Transmembrane helix</keyword>
<dbReference type="InterPro" id="IPR051909">
    <property type="entry name" value="MFP_Cation_Efflux"/>
</dbReference>
<evidence type="ECO:0000256" key="2">
    <source>
        <dbReference type="ARBA" id="ARBA00022448"/>
    </source>
</evidence>
<evidence type="ECO:0000256" key="3">
    <source>
        <dbReference type="SAM" id="Coils"/>
    </source>
</evidence>
<comment type="similarity">
    <text evidence="1">Belongs to the membrane fusion protein (MFP) (TC 8.A.1) family.</text>
</comment>
<dbReference type="Gene3D" id="1.10.287.470">
    <property type="entry name" value="Helix hairpin bin"/>
    <property type="match status" value="1"/>
</dbReference>
<evidence type="ECO:0000259" key="6">
    <source>
        <dbReference type="Pfam" id="PF25954"/>
    </source>
</evidence>
<organism evidence="9 10">
    <name type="scientific">Pseudanabaena mucicola FACHB-723</name>
    <dbReference type="NCBI Taxonomy" id="2692860"/>
    <lineage>
        <taxon>Bacteria</taxon>
        <taxon>Bacillati</taxon>
        <taxon>Cyanobacteriota</taxon>
        <taxon>Cyanophyceae</taxon>
        <taxon>Pseudanabaenales</taxon>
        <taxon>Pseudanabaenaceae</taxon>
        <taxon>Pseudanabaena</taxon>
    </lineage>
</organism>
<dbReference type="RefSeq" id="WP_190403295.1">
    <property type="nucleotide sequence ID" value="NZ_JACJQB010000016.1"/>
</dbReference>
<keyword evidence="10" id="KW-1185">Reference proteome</keyword>
<dbReference type="PANTHER" id="PTHR30097:SF4">
    <property type="entry name" value="SLR6042 PROTEIN"/>
    <property type="match status" value="1"/>
</dbReference>
<evidence type="ECO:0000256" key="4">
    <source>
        <dbReference type="SAM" id="Phobius"/>
    </source>
</evidence>
<evidence type="ECO:0000259" key="8">
    <source>
        <dbReference type="Pfam" id="PF25975"/>
    </source>
</evidence>
<keyword evidence="3" id="KW-0175">Coiled coil</keyword>
<sequence length="537" mass="57268">MKRIYGTCLSLVLLVNPLLNPVAILAHAGHGDEFGHGDTIANPSAIEIDQNTAQKVGIKVEPVSKKTMAIALKATGQIEPLPDGKVKVTSPIKGTLISLLVQPGDKVEAGQVVAVLSSPELTDLRVNALEKQTDAVASVQEAIANLQFARQNYGNQQQIVEAELRQAETELKIDQERYDRDRELLASGAISRRQFQESESRFLAAKSNLSKASGRLPLLEAAAQVTKAEAMLEAAQSKVELSGSAYAARLRQLDSKADADGTVTIVAPISGVVSDREATIGEGFEEAGKPIMTIVNDRRVFATANIFEKDINRIKIGQKINVTVAGISTNSPTNTKLQGTITTIGSVIAGEQRVIPVKAEINNANGQLKAGMFAELELLTSQALSPVIAIPAIAVVDMQGKKLVYVENGKSFEPTEVTLGQVSDGFVEVKSGLFEGDRIVTEGAPLLYAQSLRGNPNKAAVEETNADSNKALSLPWWSFLIATSIVGSAVYGGYWLGKRKNLATNNTNNVFSPSSIETIYLPSLPTSAATKTEGEPE</sequence>
<dbReference type="SUPFAM" id="SSF111369">
    <property type="entry name" value="HlyD-like secretion proteins"/>
    <property type="match status" value="1"/>
</dbReference>
<dbReference type="InterPro" id="IPR058647">
    <property type="entry name" value="BSH_CzcB-like"/>
</dbReference>
<dbReference type="InterPro" id="IPR006143">
    <property type="entry name" value="RND_pump_MFP"/>
</dbReference>
<proteinExistence type="inferred from homology"/>
<feature type="domain" description="CzcB-like C-terminal circularly permuted SH3-like" evidence="8">
    <location>
        <begin position="388"/>
        <end position="444"/>
    </location>
</feature>
<dbReference type="Pfam" id="PF25954">
    <property type="entry name" value="Beta-barrel_RND_2"/>
    <property type="match status" value="1"/>
</dbReference>
<accession>A0ABR7ZYE8</accession>